<dbReference type="Gene3D" id="2.130.10.10">
    <property type="entry name" value="YVTN repeat-like/Quinoprotein amine dehydrogenase"/>
    <property type="match status" value="2"/>
</dbReference>
<organism evidence="6 7">
    <name type="scientific">Pinctada imbricata</name>
    <name type="common">Atlantic pearl-oyster</name>
    <name type="synonym">Pinctada martensii</name>
    <dbReference type="NCBI Taxonomy" id="66713"/>
    <lineage>
        <taxon>Eukaryota</taxon>
        <taxon>Metazoa</taxon>
        <taxon>Spiralia</taxon>
        <taxon>Lophotrochozoa</taxon>
        <taxon>Mollusca</taxon>
        <taxon>Bivalvia</taxon>
        <taxon>Autobranchia</taxon>
        <taxon>Pteriomorphia</taxon>
        <taxon>Pterioida</taxon>
        <taxon>Pterioidea</taxon>
        <taxon>Pteriidae</taxon>
        <taxon>Pinctada</taxon>
    </lineage>
</organism>
<dbReference type="Pfam" id="PF03451">
    <property type="entry name" value="HELP"/>
    <property type="match status" value="1"/>
</dbReference>
<keyword evidence="7" id="KW-1185">Reference proteome</keyword>
<dbReference type="Gene3D" id="1.10.238.10">
    <property type="entry name" value="EF-hand"/>
    <property type="match status" value="1"/>
</dbReference>
<evidence type="ECO:0000313" key="6">
    <source>
        <dbReference type="EMBL" id="KAK3096016.1"/>
    </source>
</evidence>
<dbReference type="EMBL" id="VSWD01000008">
    <property type="protein sequence ID" value="KAK3096016.1"/>
    <property type="molecule type" value="Genomic_DNA"/>
</dbReference>
<dbReference type="InterPro" id="IPR015943">
    <property type="entry name" value="WD40/YVTN_repeat-like_dom_sf"/>
</dbReference>
<reference evidence="6" key="1">
    <citation type="submission" date="2019-08" db="EMBL/GenBank/DDBJ databases">
        <title>The improved chromosome-level genome for the pearl oyster Pinctada fucata martensii using PacBio sequencing and Hi-C.</title>
        <authorList>
            <person name="Zheng Z."/>
        </authorList>
    </citation>
    <scope>NUCLEOTIDE SEQUENCE</scope>
    <source>
        <strain evidence="6">ZZ-2019</strain>
        <tissue evidence="6">Adductor muscle</tissue>
    </source>
</reference>
<dbReference type="InterPro" id="IPR055442">
    <property type="entry name" value="Beta-prop_EML-like_2nd"/>
</dbReference>
<evidence type="ECO:0000313" key="7">
    <source>
        <dbReference type="Proteomes" id="UP001186944"/>
    </source>
</evidence>
<feature type="region of interest" description="Disordered" evidence="4">
    <location>
        <begin position="226"/>
        <end position="347"/>
    </location>
</feature>
<evidence type="ECO:0000256" key="4">
    <source>
        <dbReference type="SAM" id="MobiDB-lite"/>
    </source>
</evidence>
<sequence>MSLRQYSNVEARITQKDLNQALLDNHVKLSGRIYQHLVTKFEDHQGINFEKLYKYLTEAHMKSGRDSVLAMQKRNDLEAKPDISQEERDADLLRRLEELLINDQSYFDLPALREAFQSKDKDKAGKLDRNEMVDICSRLQMPLYGALLKSLIRRCDDEKNDIISWPEFLSFLEISQQSAWKKHPELEELPQKARAKTPIVPDPIDGLSEHTRNKLVNKLLKKASLNRVEKQNSSEKLSKEKVDVKPKVDNPDVSKAEQNTQEETTLNSESQISKQEATDRVNVDDSVSTSSEQKKPLSKKKSEETISPLVELETTSDAGQDTKNNTTGQDDAENKEKDPKKEESSLEMAADKITLKVKDKTVIFPKPQGYNSTETILDPPKERLKLDWVYGYRGNDCRSNIHILANDEILYFISNIAVLYNRTNHKQRHYREHTEDIKWYISVHSNGCIVASGQFYSKSRPHNQAHIRVWRSDTLETVHVMGAGMFERAVMCLAFAKDMDILAAVDNSVEKKLTVWNTSTGNFIAETLISTEVICDISFNTKNPEVLVTTGKEHLSWWKVYVESGTIQPLAQPEYENYLRAKFVICLTHNERGDLITGDSNGTIYIWGDGGNKITNFIKHSHDGPVFTVLYHKMYLLSGGRDGMVYSWLWNKNMDKGPDISIPRSEGGVRMFQSHQDSLLIGTTINSILSVSLNKGQGSPLESAVIDPVPITQVKRAHRSYLHVCHIQIPGRGVGGGMGMFQSHQDSLLIGTTINSILSVSLNKGQGSPLESAVIDPVPITQVKRAHRSYLCHIQIPGRGVGGGMGMFQSHQDSLLIGTTINSILSVSLNKGQGSPLESAVIDPVPITQGHYDDLRGLAVVTSSKVEGNVITAGVDGIISWFDTSRQDPVCKLVLKGVQFLCADASPDGKMLVLGTKDGHLLILAIDGESSTEVLNQKICKERINCIKLSPDCCHIAAGSQDKGIYVYRKQIKEDNTASWEFIGKCKGHSGGIHSMDWSESKVDDHYLLRSCCQQTEQNIWNMTTLEVMPEQIDLSTVSWSTGHCKLDVNLVGLWSSKHALDGELNCANVCYHRNLVAMGDNNGYISLFRYPSYQKGVFCHTYRSHTSVQNVIFSPDGEYLLSIGGRDTSIIQWKVI</sequence>
<dbReference type="InterPro" id="IPR036322">
    <property type="entry name" value="WD40_repeat_dom_sf"/>
</dbReference>
<dbReference type="GO" id="GO:0072686">
    <property type="term" value="C:mitotic spindle"/>
    <property type="evidence" value="ECO:0007669"/>
    <property type="project" value="TreeGrafter"/>
</dbReference>
<dbReference type="PANTHER" id="PTHR13720">
    <property type="entry name" value="WD-40 REPEAT PROTEIN"/>
    <property type="match status" value="1"/>
</dbReference>
<dbReference type="CDD" id="cd00051">
    <property type="entry name" value="EFh"/>
    <property type="match status" value="1"/>
</dbReference>
<accession>A0AA89BVI3</accession>
<dbReference type="PROSITE" id="PS50222">
    <property type="entry name" value="EF_HAND_2"/>
    <property type="match status" value="1"/>
</dbReference>
<dbReference type="InterPro" id="IPR011992">
    <property type="entry name" value="EF-hand-dom_pair"/>
</dbReference>
<dbReference type="InterPro" id="IPR011047">
    <property type="entry name" value="Quinoprotein_ADH-like_sf"/>
</dbReference>
<feature type="compositionally biased region" description="Basic and acidic residues" evidence="4">
    <location>
        <begin position="292"/>
        <end position="304"/>
    </location>
</feature>
<dbReference type="GO" id="GO:0005509">
    <property type="term" value="F:calcium ion binding"/>
    <property type="evidence" value="ECO:0007669"/>
    <property type="project" value="InterPro"/>
</dbReference>
<dbReference type="Pfam" id="PF13499">
    <property type="entry name" value="EF-hand_7"/>
    <property type="match status" value="1"/>
</dbReference>
<dbReference type="PANTHER" id="PTHR13720:SF58">
    <property type="entry name" value="HELP DOMAIN-CONTAINING PROTEIN"/>
    <property type="match status" value="1"/>
</dbReference>
<name>A0AA89BVI3_PINIB</name>
<evidence type="ECO:0000256" key="1">
    <source>
        <dbReference type="ARBA" id="ARBA00006489"/>
    </source>
</evidence>
<comment type="similarity">
    <text evidence="1">Belongs to the WD repeat EMAP family.</text>
</comment>
<dbReference type="SUPFAM" id="SSF50978">
    <property type="entry name" value="WD40 repeat-like"/>
    <property type="match status" value="1"/>
</dbReference>
<feature type="compositionally biased region" description="Basic and acidic residues" evidence="4">
    <location>
        <begin position="332"/>
        <end position="347"/>
    </location>
</feature>
<dbReference type="Proteomes" id="UP001186944">
    <property type="component" value="Unassembled WGS sequence"/>
</dbReference>
<dbReference type="InterPro" id="IPR055439">
    <property type="entry name" value="Beta-prop_EML_1st"/>
</dbReference>
<feature type="compositionally biased region" description="Basic and acidic residues" evidence="4">
    <location>
        <begin position="227"/>
        <end position="255"/>
    </location>
</feature>
<dbReference type="SUPFAM" id="SSF50998">
    <property type="entry name" value="Quinoprotein alcohol dehydrogenase-like"/>
    <property type="match status" value="1"/>
</dbReference>
<evidence type="ECO:0000256" key="2">
    <source>
        <dbReference type="ARBA" id="ARBA00022574"/>
    </source>
</evidence>
<dbReference type="AlphaFoldDB" id="A0AA89BVI3"/>
<dbReference type="InterPro" id="IPR001680">
    <property type="entry name" value="WD40_rpt"/>
</dbReference>
<proteinExistence type="inferred from homology"/>
<dbReference type="InterPro" id="IPR050630">
    <property type="entry name" value="WD_repeat_EMAP"/>
</dbReference>
<dbReference type="InterPro" id="IPR002048">
    <property type="entry name" value="EF_hand_dom"/>
</dbReference>
<keyword evidence="2" id="KW-0853">WD repeat</keyword>
<dbReference type="SUPFAM" id="SSF47473">
    <property type="entry name" value="EF-hand"/>
    <property type="match status" value="1"/>
</dbReference>
<feature type="compositionally biased region" description="Polar residues" evidence="4">
    <location>
        <begin position="256"/>
        <end position="275"/>
    </location>
</feature>
<feature type="compositionally biased region" description="Polar residues" evidence="4">
    <location>
        <begin position="313"/>
        <end position="329"/>
    </location>
</feature>
<dbReference type="InterPro" id="IPR005108">
    <property type="entry name" value="HELP"/>
</dbReference>
<evidence type="ECO:0000259" key="5">
    <source>
        <dbReference type="PROSITE" id="PS50222"/>
    </source>
</evidence>
<dbReference type="Pfam" id="PF23409">
    <property type="entry name" value="Beta-prop_EML"/>
    <property type="match status" value="1"/>
</dbReference>
<feature type="region of interest" description="Disordered" evidence="4">
    <location>
        <begin position="186"/>
        <end position="208"/>
    </location>
</feature>
<gene>
    <name evidence="6" type="ORF">FSP39_021958</name>
</gene>
<comment type="caution">
    <text evidence="6">The sequence shown here is derived from an EMBL/GenBank/DDBJ whole genome shotgun (WGS) entry which is preliminary data.</text>
</comment>
<dbReference type="GO" id="GO:0000226">
    <property type="term" value="P:microtubule cytoskeleton organization"/>
    <property type="evidence" value="ECO:0007669"/>
    <property type="project" value="TreeGrafter"/>
</dbReference>
<protein>
    <recommendedName>
        <fullName evidence="5">EF-hand domain-containing protein</fullName>
    </recommendedName>
</protein>
<dbReference type="Pfam" id="PF23414">
    <property type="entry name" value="Beta-prop_EML_2"/>
    <property type="match status" value="1"/>
</dbReference>
<dbReference type="SMART" id="SM00320">
    <property type="entry name" value="WD40"/>
    <property type="match status" value="9"/>
</dbReference>
<evidence type="ECO:0000256" key="3">
    <source>
        <dbReference type="ARBA" id="ARBA00022737"/>
    </source>
</evidence>
<keyword evidence="3" id="KW-0677">Repeat</keyword>
<feature type="domain" description="EF-hand" evidence="5">
    <location>
        <begin position="107"/>
        <end position="142"/>
    </location>
</feature>
<dbReference type="GO" id="GO:0008017">
    <property type="term" value="F:microtubule binding"/>
    <property type="evidence" value="ECO:0007669"/>
    <property type="project" value="TreeGrafter"/>
</dbReference>